<feature type="non-terminal residue" evidence="2">
    <location>
        <position position="116"/>
    </location>
</feature>
<feature type="compositionally biased region" description="Basic and acidic residues" evidence="1">
    <location>
        <begin position="103"/>
        <end position="116"/>
    </location>
</feature>
<proteinExistence type="predicted"/>
<reference evidence="2" key="1">
    <citation type="journal article" date="2014" name="Front. Microbiol.">
        <title>High frequency of phylogenetically diverse reductive dehalogenase-homologous genes in deep subseafloor sedimentary metagenomes.</title>
        <authorList>
            <person name="Kawai M."/>
            <person name="Futagami T."/>
            <person name="Toyoda A."/>
            <person name="Takaki Y."/>
            <person name="Nishi S."/>
            <person name="Hori S."/>
            <person name="Arai W."/>
            <person name="Tsubouchi T."/>
            <person name="Morono Y."/>
            <person name="Uchiyama I."/>
            <person name="Ito T."/>
            <person name="Fujiyama A."/>
            <person name="Inagaki F."/>
            <person name="Takami H."/>
        </authorList>
    </citation>
    <scope>NUCLEOTIDE SEQUENCE</scope>
    <source>
        <strain evidence="2">Expedition CK06-06</strain>
    </source>
</reference>
<feature type="region of interest" description="Disordered" evidence="1">
    <location>
        <begin position="92"/>
        <end position="116"/>
    </location>
</feature>
<name>X0WAQ0_9ZZZZ</name>
<accession>X0WAQ0</accession>
<dbReference type="AlphaFoldDB" id="X0WAQ0"/>
<evidence type="ECO:0000256" key="1">
    <source>
        <dbReference type="SAM" id="MobiDB-lite"/>
    </source>
</evidence>
<organism evidence="2">
    <name type="scientific">marine sediment metagenome</name>
    <dbReference type="NCBI Taxonomy" id="412755"/>
    <lineage>
        <taxon>unclassified sequences</taxon>
        <taxon>metagenomes</taxon>
        <taxon>ecological metagenomes</taxon>
    </lineage>
</organism>
<sequence>MEKTPWNYTKGSVCLADVKKALKRRRGWTSLTQLTALLSAKIPPETAVRRYRYSLHDKYIEDLSAGRLPPIDVQIAVGRRLQVLQVANMASRKANIQSQPGKSNREPLYRLAQHTE</sequence>
<evidence type="ECO:0000313" key="2">
    <source>
        <dbReference type="EMBL" id="GAG27735.1"/>
    </source>
</evidence>
<gene>
    <name evidence="2" type="ORF">S01H1_52164</name>
</gene>
<comment type="caution">
    <text evidence="2">The sequence shown here is derived from an EMBL/GenBank/DDBJ whole genome shotgun (WGS) entry which is preliminary data.</text>
</comment>
<dbReference type="EMBL" id="BARS01033707">
    <property type="protein sequence ID" value="GAG27735.1"/>
    <property type="molecule type" value="Genomic_DNA"/>
</dbReference>
<protein>
    <submittedName>
        <fullName evidence="2">Uncharacterized protein</fullName>
    </submittedName>
</protein>